<feature type="transmembrane region" description="Helical" evidence="2">
    <location>
        <begin position="41"/>
        <end position="64"/>
    </location>
</feature>
<name>A0ABR4FK01_9EURO</name>
<feature type="transmembrane region" description="Helical" evidence="2">
    <location>
        <begin position="84"/>
        <end position="107"/>
    </location>
</feature>
<keyword evidence="2" id="KW-0472">Membrane</keyword>
<feature type="compositionally biased region" description="Low complexity" evidence="1">
    <location>
        <begin position="202"/>
        <end position="217"/>
    </location>
</feature>
<dbReference type="EMBL" id="JBFTWV010000226">
    <property type="protein sequence ID" value="KAL2783569.1"/>
    <property type="molecule type" value="Genomic_DNA"/>
</dbReference>
<gene>
    <name evidence="3" type="ORF">BJX66DRAFT_120835</name>
</gene>
<keyword evidence="4" id="KW-1185">Reference proteome</keyword>
<feature type="compositionally biased region" description="Low complexity" evidence="1">
    <location>
        <begin position="249"/>
        <end position="270"/>
    </location>
</feature>
<organism evidence="3 4">
    <name type="scientific">Aspergillus keveii</name>
    <dbReference type="NCBI Taxonomy" id="714993"/>
    <lineage>
        <taxon>Eukaryota</taxon>
        <taxon>Fungi</taxon>
        <taxon>Dikarya</taxon>
        <taxon>Ascomycota</taxon>
        <taxon>Pezizomycotina</taxon>
        <taxon>Eurotiomycetes</taxon>
        <taxon>Eurotiomycetidae</taxon>
        <taxon>Eurotiales</taxon>
        <taxon>Aspergillaceae</taxon>
        <taxon>Aspergillus</taxon>
        <taxon>Aspergillus subgen. Nidulantes</taxon>
    </lineage>
</organism>
<evidence type="ECO:0000313" key="4">
    <source>
        <dbReference type="Proteomes" id="UP001610563"/>
    </source>
</evidence>
<keyword evidence="2" id="KW-1133">Transmembrane helix</keyword>
<feature type="compositionally biased region" description="Basic and acidic residues" evidence="1">
    <location>
        <begin position="376"/>
        <end position="385"/>
    </location>
</feature>
<dbReference type="Proteomes" id="UP001610563">
    <property type="component" value="Unassembled WGS sequence"/>
</dbReference>
<feature type="compositionally biased region" description="Basic and acidic residues" evidence="1">
    <location>
        <begin position="313"/>
        <end position="328"/>
    </location>
</feature>
<keyword evidence="2" id="KW-0812">Transmembrane</keyword>
<feature type="compositionally biased region" description="Polar residues" evidence="1">
    <location>
        <begin position="336"/>
        <end position="369"/>
    </location>
</feature>
<protein>
    <recommendedName>
        <fullName evidence="5">UV excision repair protein</fullName>
    </recommendedName>
</protein>
<evidence type="ECO:0000313" key="3">
    <source>
        <dbReference type="EMBL" id="KAL2783569.1"/>
    </source>
</evidence>
<proteinExistence type="predicted"/>
<feature type="transmembrane region" description="Helical" evidence="2">
    <location>
        <begin position="119"/>
        <end position="143"/>
    </location>
</feature>
<reference evidence="3 4" key="1">
    <citation type="submission" date="2024-07" db="EMBL/GenBank/DDBJ databases">
        <title>Section-level genome sequencing and comparative genomics of Aspergillus sections Usti and Cavernicolus.</title>
        <authorList>
            <consortium name="Lawrence Berkeley National Laboratory"/>
            <person name="Nybo J.L."/>
            <person name="Vesth T.C."/>
            <person name="Theobald S."/>
            <person name="Frisvad J.C."/>
            <person name="Larsen T.O."/>
            <person name="Kjaerboelling I."/>
            <person name="Rothschild-Mancinelli K."/>
            <person name="Lyhne E.K."/>
            <person name="Kogle M.E."/>
            <person name="Barry K."/>
            <person name="Clum A."/>
            <person name="Na H."/>
            <person name="Ledsgaard L."/>
            <person name="Lin J."/>
            <person name="Lipzen A."/>
            <person name="Kuo A."/>
            <person name="Riley R."/>
            <person name="Mondo S."/>
            <person name="Labutti K."/>
            <person name="Haridas S."/>
            <person name="Pangalinan J."/>
            <person name="Salamov A.A."/>
            <person name="Simmons B.A."/>
            <person name="Magnuson J.K."/>
            <person name="Chen J."/>
            <person name="Drula E."/>
            <person name="Henrissat B."/>
            <person name="Wiebenga A."/>
            <person name="Lubbers R.J."/>
            <person name="Gomes A.C."/>
            <person name="Makela M.R."/>
            <person name="Stajich J."/>
            <person name="Grigoriev I.V."/>
            <person name="Mortensen U.H."/>
            <person name="De Vries R.P."/>
            <person name="Baker S.E."/>
            <person name="Andersen M.R."/>
        </authorList>
    </citation>
    <scope>NUCLEOTIDE SEQUENCE [LARGE SCALE GENOMIC DNA]</scope>
    <source>
        <strain evidence="3 4">CBS 209.92</strain>
    </source>
</reference>
<comment type="caution">
    <text evidence="3">The sequence shown here is derived from an EMBL/GenBank/DDBJ whole genome shotgun (WGS) entry which is preliminary data.</text>
</comment>
<accession>A0ABR4FK01</accession>
<feature type="compositionally biased region" description="Polar residues" evidence="1">
    <location>
        <begin position="172"/>
        <end position="201"/>
    </location>
</feature>
<evidence type="ECO:0000256" key="2">
    <source>
        <dbReference type="SAM" id="Phobius"/>
    </source>
</evidence>
<feature type="compositionally biased region" description="Low complexity" evidence="1">
    <location>
        <begin position="285"/>
        <end position="305"/>
    </location>
</feature>
<feature type="region of interest" description="Disordered" evidence="1">
    <location>
        <begin position="285"/>
        <end position="406"/>
    </location>
</feature>
<feature type="transmembrane region" description="Helical" evidence="2">
    <location>
        <begin position="6"/>
        <end position="29"/>
    </location>
</feature>
<sequence>MLKASPAYLLGGASLLSTIIVTILHGACYASLRTSTPDNSLFEAVTVGLSLLSCVVVLSLILLWANDSTICARAQQRWWKTSTYGLGIGYLLIATGITAGTMAWNTVQSESTISPLRQALLIARCVIWAISVLSQGMLCGYLMTTLTNHNINDNEQWPSLISHELETILPSRSGTINKGASKATSVTSDSQRPSIESVPQHQSSISTTTSQRSTRYSGKTLIQPDSKPSSLDLNPAYISRPECAAMPTSPQEQDSESSPSSRPQQLQRSNSEIKRSLDSVMLRPFSFTPSHAPSSSTSSTETITPKRFLPKLKLPDESNIHPLFRSDSRSPPPTATPNTMVLASPDAGQTISVKTLQRMRSTRSVGTHTPRSRSPLFERADHDLSSESIQRPDSVLSYNRSVSGPC</sequence>
<evidence type="ECO:0000256" key="1">
    <source>
        <dbReference type="SAM" id="MobiDB-lite"/>
    </source>
</evidence>
<feature type="region of interest" description="Disordered" evidence="1">
    <location>
        <begin position="172"/>
        <end position="270"/>
    </location>
</feature>
<evidence type="ECO:0008006" key="5">
    <source>
        <dbReference type="Google" id="ProtNLM"/>
    </source>
</evidence>
<feature type="compositionally biased region" description="Polar residues" evidence="1">
    <location>
        <begin position="386"/>
        <end position="406"/>
    </location>
</feature>